<accession>A0A8T9MWT8</accession>
<evidence type="ECO:0000313" key="4">
    <source>
        <dbReference type="EMBL" id="UOP05689.1"/>
    </source>
</evidence>
<evidence type="ECO:0000259" key="3">
    <source>
        <dbReference type="PROSITE" id="PS51779"/>
    </source>
</evidence>
<dbReference type="InterPro" id="IPR010827">
    <property type="entry name" value="BamA/TamA_POTRA"/>
</dbReference>
<name>A0A8T9MWT8_9NEIS</name>
<reference evidence="4" key="1">
    <citation type="submission" date="2021-12" db="EMBL/GenBank/DDBJ databases">
        <authorList>
            <person name="Veyrier F.J."/>
        </authorList>
    </citation>
    <scope>NUCLEOTIDE SEQUENCE</scope>
    <source>
        <strain evidence="4">17694</strain>
    </source>
</reference>
<dbReference type="InterPro" id="IPR034746">
    <property type="entry name" value="POTRA"/>
</dbReference>
<dbReference type="Pfam" id="PF07244">
    <property type="entry name" value="POTRA"/>
    <property type="match status" value="2"/>
</dbReference>
<dbReference type="GO" id="GO:0019867">
    <property type="term" value="C:outer membrane"/>
    <property type="evidence" value="ECO:0007669"/>
    <property type="project" value="InterPro"/>
</dbReference>
<keyword evidence="2" id="KW-0472">Membrane</keyword>
<dbReference type="Proteomes" id="UP000831534">
    <property type="component" value="Chromosome"/>
</dbReference>
<evidence type="ECO:0000256" key="2">
    <source>
        <dbReference type="ARBA" id="ARBA00023136"/>
    </source>
</evidence>
<evidence type="ECO:0000313" key="5">
    <source>
        <dbReference type="Proteomes" id="UP000831534"/>
    </source>
</evidence>
<sequence>MAAAYREQGKNNVKITPQVQELARNRVAVTINIEEGDTTRVKQIEFEGNQHFSDARLARQIGLTDGTLMSWATKSDVFAWEKFAADKARLESFYRTRGFFDAEVDLADRELNDERTREKVVIKVSEGKRYRWGKTAIGGDNKEVPQEKLLKHLAKIQTGKWSNFEQLEQVLAAIRLELQSAGYAYADAQVEAQRHSDDNGEGIIDITVQLIP</sequence>
<proteinExistence type="predicted"/>
<dbReference type="AlphaFoldDB" id="A0A8T9MWT8"/>
<gene>
    <name evidence="4" type="ORF">LVJ77_08575</name>
</gene>
<dbReference type="Gene3D" id="3.10.20.310">
    <property type="entry name" value="membrane protein fhac"/>
    <property type="match status" value="3"/>
</dbReference>
<dbReference type="PROSITE" id="PS51779">
    <property type="entry name" value="POTRA"/>
    <property type="match status" value="1"/>
</dbReference>
<dbReference type="EMBL" id="CP091521">
    <property type="protein sequence ID" value="UOP05689.1"/>
    <property type="molecule type" value="Genomic_DNA"/>
</dbReference>
<protein>
    <recommendedName>
        <fullName evidence="3">POTRA domain-containing protein</fullName>
    </recommendedName>
</protein>
<reference evidence="4" key="2">
    <citation type="journal article" date="2022" name="Res Sq">
        <title>Evolution of multicellular longitudinally dividing oral cavity symbionts (Neisseriaceae).</title>
        <authorList>
            <person name="Nyongesa S."/>
            <person name="Weber P."/>
            <person name="Bernet E."/>
            <person name="Pullido F."/>
            <person name="Nieckarz M."/>
            <person name="Delaby M."/>
            <person name="Nieves C."/>
            <person name="Viehboeck T."/>
            <person name="Krause N."/>
            <person name="Rivera-Millot A."/>
            <person name="Nakamura A."/>
            <person name="Vischer N."/>
            <person name="VanNieuwenhze M."/>
            <person name="Brun Y."/>
            <person name="Cava F."/>
            <person name="Bulgheresi S."/>
            <person name="Veyrier F."/>
        </authorList>
    </citation>
    <scope>NUCLEOTIDE SEQUENCE</scope>
    <source>
        <strain evidence="4">17694</strain>
    </source>
</reference>
<evidence type="ECO:0000256" key="1">
    <source>
        <dbReference type="ARBA" id="ARBA00004370"/>
    </source>
</evidence>
<comment type="subcellular location">
    <subcellularLocation>
        <location evidence="1">Membrane</location>
    </subcellularLocation>
</comment>
<organism evidence="4 5">
    <name type="scientific">Conchiformibius kuhniae</name>
    <dbReference type="NCBI Taxonomy" id="211502"/>
    <lineage>
        <taxon>Bacteria</taxon>
        <taxon>Pseudomonadati</taxon>
        <taxon>Pseudomonadota</taxon>
        <taxon>Betaproteobacteria</taxon>
        <taxon>Neisseriales</taxon>
        <taxon>Neisseriaceae</taxon>
        <taxon>Conchiformibius</taxon>
    </lineage>
</organism>
<feature type="domain" description="POTRA" evidence="3">
    <location>
        <begin position="39"/>
        <end position="127"/>
    </location>
</feature>
<keyword evidence="5" id="KW-1185">Reference proteome</keyword>